<dbReference type="GO" id="GO:0003774">
    <property type="term" value="F:cytoskeletal motor activity"/>
    <property type="evidence" value="ECO:0007669"/>
    <property type="project" value="InterPro"/>
</dbReference>
<dbReference type="InterPro" id="IPR001543">
    <property type="entry name" value="FliN-like_C"/>
</dbReference>
<evidence type="ECO:0000256" key="3">
    <source>
        <dbReference type="ARBA" id="ARBA00021897"/>
    </source>
</evidence>
<feature type="domain" description="Flagellar motor switch protein FliN-like C-terminal" evidence="8">
    <location>
        <begin position="9"/>
        <end position="77"/>
    </location>
</feature>
<dbReference type="SUPFAM" id="SSF101801">
    <property type="entry name" value="Surface presentation of antigens (SPOA)"/>
    <property type="match status" value="1"/>
</dbReference>
<keyword evidence="9" id="KW-0966">Cell projection</keyword>
<evidence type="ECO:0000256" key="4">
    <source>
        <dbReference type="ARBA" id="ARBA00022475"/>
    </source>
</evidence>
<dbReference type="GO" id="GO:0006935">
    <property type="term" value="P:chemotaxis"/>
    <property type="evidence" value="ECO:0007669"/>
    <property type="project" value="UniProtKB-KW"/>
</dbReference>
<sequence>MKGEELARFYNVPVETYYELGRAKVKLRDVLRWSEGSVIKLDRLSGEYIDVFIENQIFAKGEVIIVDEKFSIRLFQILTTEEIMEYSIE</sequence>
<comment type="caution">
    <text evidence="9">The sequence shown here is derived from an EMBL/GenBank/DDBJ whole genome shotgun (WGS) entry which is preliminary data.</text>
</comment>
<gene>
    <name evidence="9" type="ORF">ENM99_02215</name>
</gene>
<proteinExistence type="inferred from homology"/>
<evidence type="ECO:0000256" key="7">
    <source>
        <dbReference type="ARBA" id="ARBA00023136"/>
    </source>
</evidence>
<keyword evidence="7" id="KW-0472">Membrane</keyword>
<dbReference type="Pfam" id="PF01052">
    <property type="entry name" value="FliMN_C"/>
    <property type="match status" value="1"/>
</dbReference>
<dbReference type="InterPro" id="IPR036429">
    <property type="entry name" value="SpoA-like_sf"/>
</dbReference>
<comment type="similarity">
    <text evidence="2">Belongs to the FliN/MopA/SpaO family.</text>
</comment>
<dbReference type="PRINTS" id="PR00956">
    <property type="entry name" value="FLGMOTORFLIN"/>
</dbReference>
<dbReference type="Gene3D" id="2.30.330.10">
    <property type="entry name" value="SpoA-like"/>
    <property type="match status" value="1"/>
</dbReference>
<evidence type="ECO:0000256" key="5">
    <source>
        <dbReference type="ARBA" id="ARBA00022500"/>
    </source>
</evidence>
<dbReference type="PANTHER" id="PTHR43484:SF1">
    <property type="entry name" value="FLAGELLAR MOTOR SWITCH PROTEIN FLIN"/>
    <property type="match status" value="1"/>
</dbReference>
<protein>
    <recommendedName>
        <fullName evidence="3">Flagellar motor switch protein FliN</fullName>
    </recommendedName>
</protein>
<keyword evidence="9" id="KW-0969">Cilium</keyword>
<evidence type="ECO:0000313" key="9">
    <source>
        <dbReference type="EMBL" id="HHS48661.1"/>
    </source>
</evidence>
<dbReference type="GO" id="GO:0009425">
    <property type="term" value="C:bacterial-type flagellum basal body"/>
    <property type="evidence" value="ECO:0007669"/>
    <property type="project" value="InterPro"/>
</dbReference>
<reference evidence="9" key="1">
    <citation type="journal article" date="2020" name="mSystems">
        <title>Genome- and Community-Level Interaction Insights into Carbon Utilization and Element Cycling Functions of Hydrothermarchaeota in Hydrothermal Sediment.</title>
        <authorList>
            <person name="Zhou Z."/>
            <person name="Liu Y."/>
            <person name="Xu W."/>
            <person name="Pan J."/>
            <person name="Luo Z.H."/>
            <person name="Li M."/>
        </authorList>
    </citation>
    <scope>NUCLEOTIDE SEQUENCE [LARGE SCALE GENOMIC DNA]</scope>
    <source>
        <strain evidence="9">SpSt-1135</strain>
    </source>
</reference>
<evidence type="ECO:0000256" key="1">
    <source>
        <dbReference type="ARBA" id="ARBA00004413"/>
    </source>
</evidence>
<name>A0A7C6A6I6_DESAE</name>
<keyword evidence="5" id="KW-0145">Chemotaxis</keyword>
<accession>A0A7C6A6I6</accession>
<dbReference type="EMBL" id="DRZX01000105">
    <property type="protein sequence ID" value="HHS48661.1"/>
    <property type="molecule type" value="Genomic_DNA"/>
</dbReference>
<evidence type="ECO:0000256" key="6">
    <source>
        <dbReference type="ARBA" id="ARBA00022779"/>
    </source>
</evidence>
<keyword evidence="4" id="KW-1003">Cell membrane</keyword>
<organism evidence="9">
    <name type="scientific">Desulfurella acetivorans</name>
    <dbReference type="NCBI Taxonomy" id="33002"/>
    <lineage>
        <taxon>Bacteria</taxon>
        <taxon>Pseudomonadati</taxon>
        <taxon>Campylobacterota</taxon>
        <taxon>Desulfurellia</taxon>
        <taxon>Desulfurellales</taxon>
        <taxon>Desulfurellaceae</taxon>
        <taxon>Desulfurella</taxon>
    </lineage>
</organism>
<evidence type="ECO:0000259" key="8">
    <source>
        <dbReference type="Pfam" id="PF01052"/>
    </source>
</evidence>
<dbReference type="GO" id="GO:0005886">
    <property type="term" value="C:plasma membrane"/>
    <property type="evidence" value="ECO:0007669"/>
    <property type="project" value="UniProtKB-SubCell"/>
</dbReference>
<keyword evidence="6" id="KW-0283">Flagellar rotation</keyword>
<comment type="subcellular location">
    <subcellularLocation>
        <location evidence="1">Cell membrane</location>
        <topology evidence="1">Peripheral membrane protein</topology>
        <orientation evidence="1">Cytoplasmic side</orientation>
    </subcellularLocation>
</comment>
<dbReference type="PANTHER" id="PTHR43484">
    <property type="match status" value="1"/>
</dbReference>
<dbReference type="GO" id="GO:0071973">
    <property type="term" value="P:bacterial-type flagellum-dependent cell motility"/>
    <property type="evidence" value="ECO:0007669"/>
    <property type="project" value="InterPro"/>
</dbReference>
<dbReference type="Proteomes" id="UP000886400">
    <property type="component" value="Unassembled WGS sequence"/>
</dbReference>
<dbReference type="InterPro" id="IPR001172">
    <property type="entry name" value="FliN_T3SS_HrcQb"/>
</dbReference>
<evidence type="ECO:0000256" key="2">
    <source>
        <dbReference type="ARBA" id="ARBA00009226"/>
    </source>
</evidence>
<dbReference type="AlphaFoldDB" id="A0A7C6A6I6"/>
<keyword evidence="9" id="KW-0282">Flagellum</keyword>
<dbReference type="InterPro" id="IPR051469">
    <property type="entry name" value="FliN/MopA/SpaO"/>
</dbReference>